<comment type="caution">
    <text evidence="2">The sequence shown here is derived from an EMBL/GenBank/DDBJ whole genome shotgun (WGS) entry which is preliminary data.</text>
</comment>
<feature type="transmembrane region" description="Helical" evidence="1">
    <location>
        <begin position="6"/>
        <end position="26"/>
    </location>
</feature>
<accession>A0A1F5EVI4</accession>
<evidence type="ECO:0000313" key="2">
    <source>
        <dbReference type="EMBL" id="OGD71397.1"/>
    </source>
</evidence>
<keyword evidence="1" id="KW-0812">Transmembrane</keyword>
<sequence>MVKGNILAAVLLVTSIFFVVSFSGLIQKNGGDQTKQEQGSVAVAVEPERTLEVHSGDGKAKLIGIRKQLADATINYAYKVVDEGADSPRALFSKTLAVGGTIEVPVNSWSPDNKQLFVQENYNGITNYLVYKADGSKYKNGDDYLDVLSFWAKSKYQYNIKTVTGWAGNDLLELLTIKEDGTNGPSFWFVTSSRNFLQLRQI</sequence>
<protein>
    <recommendedName>
        <fullName evidence="4">Dipeptidylpeptidase IV N-terminal domain-containing protein</fullName>
    </recommendedName>
</protein>
<keyword evidence="1" id="KW-1133">Transmembrane helix</keyword>
<keyword evidence="1" id="KW-0472">Membrane</keyword>
<organism evidence="2 3">
    <name type="scientific">Candidatus Collierbacteria bacterium RIFCSPHIGHO2_02_FULL_49_10</name>
    <dbReference type="NCBI Taxonomy" id="1817723"/>
    <lineage>
        <taxon>Bacteria</taxon>
        <taxon>Candidatus Collieribacteriota</taxon>
    </lineage>
</organism>
<gene>
    <name evidence="2" type="ORF">A3D09_02665</name>
</gene>
<proteinExistence type="predicted"/>
<evidence type="ECO:0008006" key="4">
    <source>
        <dbReference type="Google" id="ProtNLM"/>
    </source>
</evidence>
<evidence type="ECO:0000313" key="3">
    <source>
        <dbReference type="Proteomes" id="UP000177390"/>
    </source>
</evidence>
<dbReference type="AlphaFoldDB" id="A0A1F5EVI4"/>
<evidence type="ECO:0000256" key="1">
    <source>
        <dbReference type="SAM" id="Phobius"/>
    </source>
</evidence>
<dbReference type="EMBL" id="MFAH01000027">
    <property type="protein sequence ID" value="OGD71397.1"/>
    <property type="molecule type" value="Genomic_DNA"/>
</dbReference>
<dbReference type="Proteomes" id="UP000177390">
    <property type="component" value="Unassembled WGS sequence"/>
</dbReference>
<reference evidence="2 3" key="1">
    <citation type="journal article" date="2016" name="Nat. Commun.">
        <title>Thousands of microbial genomes shed light on interconnected biogeochemical processes in an aquifer system.</title>
        <authorList>
            <person name="Anantharaman K."/>
            <person name="Brown C.T."/>
            <person name="Hug L.A."/>
            <person name="Sharon I."/>
            <person name="Castelle C.J."/>
            <person name="Probst A.J."/>
            <person name="Thomas B.C."/>
            <person name="Singh A."/>
            <person name="Wilkins M.J."/>
            <person name="Karaoz U."/>
            <person name="Brodie E.L."/>
            <person name="Williams K.H."/>
            <person name="Hubbard S.S."/>
            <person name="Banfield J.F."/>
        </authorList>
    </citation>
    <scope>NUCLEOTIDE SEQUENCE [LARGE SCALE GENOMIC DNA]</scope>
</reference>
<name>A0A1F5EVI4_9BACT</name>